<feature type="binding site" evidence="4">
    <location>
        <position position="146"/>
    </location>
    <ligand>
        <name>Zn(2+)</name>
        <dbReference type="ChEBI" id="CHEBI:29105"/>
    </ligand>
</feature>
<dbReference type="InterPro" id="IPR029035">
    <property type="entry name" value="DHS-like_NAD/FAD-binding_dom"/>
</dbReference>
<accession>A0A841C494</accession>
<feature type="binding site" evidence="4">
    <location>
        <position position="131"/>
    </location>
    <ligand>
        <name>Zn(2+)</name>
        <dbReference type="ChEBI" id="CHEBI:29105"/>
    </ligand>
</feature>
<dbReference type="Gene3D" id="3.40.50.1220">
    <property type="entry name" value="TPP-binding domain"/>
    <property type="match status" value="1"/>
</dbReference>
<dbReference type="SUPFAM" id="SSF52467">
    <property type="entry name" value="DHS-like NAD/FAD-binding domain"/>
    <property type="match status" value="1"/>
</dbReference>
<sequence length="235" mass="26208">MTSAKEMAELIRASKNIVFMTGAGVSTVSGIPDYRSMKGIYTQSGLKQAEYLLSHKALLYDTDNFYKFIKQLYHPEAKTNIIHQKMSELEKDETRQVTVVTQNIDGLHLKAGSKRLVEFHGTILTCHCEKCGAAVCTKEFLESYRHRECGGLVRPDVVLYDEAINPKNIKQAVVALQKADSIAIVGTTFQVYPFASLIDYANPYAKIYTVNKTPLVSLNQTASFIGDAVEVFELI</sequence>
<dbReference type="NCBIfam" id="NF001752">
    <property type="entry name" value="PRK00481.1-1"/>
    <property type="match status" value="1"/>
</dbReference>
<evidence type="ECO:0000313" key="6">
    <source>
        <dbReference type="EMBL" id="MBB5888746.1"/>
    </source>
</evidence>
<feature type="domain" description="Deacetylase sirtuin-type" evidence="5">
    <location>
        <begin position="1"/>
        <end position="235"/>
    </location>
</feature>
<reference evidence="6 7" key="1">
    <citation type="submission" date="2020-08" db="EMBL/GenBank/DDBJ databases">
        <title>Genomic Encyclopedia of Type Strains, Phase IV (KMG-IV): sequencing the most valuable type-strain genomes for metagenomic binning, comparative biology and taxonomic classification.</title>
        <authorList>
            <person name="Goeker M."/>
        </authorList>
    </citation>
    <scope>NUCLEOTIDE SEQUENCE [LARGE SCALE GENOMIC DNA]</scope>
    <source>
        <strain evidence="6 7">DSM 14925</strain>
    </source>
</reference>
<dbReference type="EMBL" id="JACHHV010000046">
    <property type="protein sequence ID" value="MBB5888746.1"/>
    <property type="molecule type" value="Genomic_DNA"/>
</dbReference>
<dbReference type="EC" id="2.3.1.286" evidence="1"/>
<dbReference type="Proteomes" id="UP000562464">
    <property type="component" value="Unassembled WGS sequence"/>
</dbReference>
<organism evidence="6 7">
    <name type="scientific">Lactovum miscens</name>
    <dbReference type="NCBI Taxonomy" id="190387"/>
    <lineage>
        <taxon>Bacteria</taxon>
        <taxon>Bacillati</taxon>
        <taxon>Bacillota</taxon>
        <taxon>Bacilli</taxon>
        <taxon>Lactobacillales</taxon>
        <taxon>Streptococcaceae</taxon>
        <taxon>Lactovum</taxon>
    </lineage>
</organism>
<feature type="binding site" evidence="4">
    <location>
        <position position="149"/>
    </location>
    <ligand>
        <name>Zn(2+)</name>
        <dbReference type="ChEBI" id="CHEBI:29105"/>
    </ligand>
</feature>
<dbReference type="GO" id="GO:0017136">
    <property type="term" value="F:histone deacetylase activity, NAD-dependent"/>
    <property type="evidence" value="ECO:0007669"/>
    <property type="project" value="TreeGrafter"/>
</dbReference>
<feature type="binding site" evidence="4">
    <location>
        <position position="128"/>
    </location>
    <ligand>
        <name>Zn(2+)</name>
        <dbReference type="ChEBI" id="CHEBI:29105"/>
    </ligand>
</feature>
<evidence type="ECO:0000256" key="2">
    <source>
        <dbReference type="ARBA" id="ARBA00022679"/>
    </source>
</evidence>
<dbReference type="InterPro" id="IPR026590">
    <property type="entry name" value="Ssirtuin_cat_dom"/>
</dbReference>
<evidence type="ECO:0000259" key="5">
    <source>
        <dbReference type="PROSITE" id="PS50305"/>
    </source>
</evidence>
<evidence type="ECO:0000256" key="1">
    <source>
        <dbReference type="ARBA" id="ARBA00012928"/>
    </source>
</evidence>
<comment type="caution">
    <text evidence="6">The sequence shown here is derived from an EMBL/GenBank/DDBJ whole genome shotgun (WGS) entry which is preliminary data.</text>
</comment>
<evidence type="ECO:0000256" key="3">
    <source>
        <dbReference type="ARBA" id="ARBA00023027"/>
    </source>
</evidence>
<keyword evidence="3" id="KW-0520">NAD</keyword>
<dbReference type="AlphaFoldDB" id="A0A841C494"/>
<dbReference type="PROSITE" id="PS50305">
    <property type="entry name" value="SIRTUIN"/>
    <property type="match status" value="1"/>
</dbReference>
<gene>
    <name evidence="6" type="ORF">HNQ37_001659</name>
</gene>
<dbReference type="GO" id="GO:0016787">
    <property type="term" value="F:hydrolase activity"/>
    <property type="evidence" value="ECO:0007669"/>
    <property type="project" value="UniProtKB-KW"/>
</dbReference>
<dbReference type="InterPro" id="IPR003000">
    <property type="entry name" value="Sirtuin"/>
</dbReference>
<evidence type="ECO:0000256" key="4">
    <source>
        <dbReference type="PROSITE-ProRule" id="PRU00236"/>
    </source>
</evidence>
<keyword evidence="2" id="KW-0808">Transferase</keyword>
<proteinExistence type="predicted"/>
<dbReference type="InterPro" id="IPR026591">
    <property type="entry name" value="Sirtuin_cat_small_dom_sf"/>
</dbReference>
<keyword evidence="4" id="KW-0479">Metal-binding</keyword>
<name>A0A841C494_9LACT</name>
<dbReference type="GO" id="GO:0070403">
    <property type="term" value="F:NAD+ binding"/>
    <property type="evidence" value="ECO:0007669"/>
    <property type="project" value="InterPro"/>
</dbReference>
<evidence type="ECO:0000313" key="7">
    <source>
        <dbReference type="Proteomes" id="UP000562464"/>
    </source>
</evidence>
<keyword evidence="6" id="KW-0378">Hydrolase</keyword>
<protein>
    <recommendedName>
        <fullName evidence="1">protein acetyllysine N-acetyltransferase</fullName>
        <ecNumber evidence="1">2.3.1.286</ecNumber>
    </recommendedName>
</protein>
<dbReference type="RefSeq" id="WP_183541137.1">
    <property type="nucleotide sequence ID" value="NZ_JACHHV010000046.1"/>
</dbReference>
<dbReference type="Pfam" id="PF02146">
    <property type="entry name" value="SIR2"/>
    <property type="match status" value="1"/>
</dbReference>
<dbReference type="Gene3D" id="3.30.1600.10">
    <property type="entry name" value="SIR2/SIRT2 'Small Domain"/>
    <property type="match status" value="1"/>
</dbReference>
<keyword evidence="7" id="KW-1185">Reference proteome</keyword>
<dbReference type="GO" id="GO:0046872">
    <property type="term" value="F:metal ion binding"/>
    <property type="evidence" value="ECO:0007669"/>
    <property type="project" value="UniProtKB-KW"/>
</dbReference>
<dbReference type="PANTHER" id="PTHR11085">
    <property type="entry name" value="NAD-DEPENDENT PROTEIN DEACYLASE SIRTUIN-5, MITOCHONDRIAL-RELATED"/>
    <property type="match status" value="1"/>
</dbReference>
<feature type="active site" description="Proton acceptor" evidence="4">
    <location>
        <position position="120"/>
    </location>
</feature>
<dbReference type="PANTHER" id="PTHR11085:SF4">
    <property type="entry name" value="NAD-DEPENDENT PROTEIN DEACYLASE"/>
    <property type="match status" value="1"/>
</dbReference>
<dbReference type="InterPro" id="IPR050134">
    <property type="entry name" value="NAD-dep_sirtuin_deacylases"/>
</dbReference>
<keyword evidence="4" id="KW-0862">Zinc</keyword>